<gene>
    <name evidence="2" type="ORF">B9Z37_12850</name>
</gene>
<dbReference type="InterPro" id="IPR021727">
    <property type="entry name" value="DUF3299"/>
</dbReference>
<dbReference type="Proteomes" id="UP000250790">
    <property type="component" value="Unassembled WGS sequence"/>
</dbReference>
<organism evidence="2 3">
    <name type="scientific">Limnohabitans parvus II-B4</name>
    <dbReference type="NCBI Taxonomy" id="1293052"/>
    <lineage>
        <taxon>Bacteria</taxon>
        <taxon>Pseudomonadati</taxon>
        <taxon>Pseudomonadota</taxon>
        <taxon>Betaproteobacteria</taxon>
        <taxon>Burkholderiales</taxon>
        <taxon>Comamonadaceae</taxon>
        <taxon>Limnohabitans</taxon>
    </lineage>
</organism>
<accession>A0A315E4C4</accession>
<sequence>MLSGRVVVLFATLCALNAPAQSLRETARELVPQVQPALSAESGPAGASTPGPVRTIGWEQLIPAGWDPYKDLKALNLDGLKDNDPKADEALKKMRKMWDNAPINPLLLGQNVRLPGFLVPLEDVPGGMKEFLLVPYFGACVHSPPPPANQIVHVVLDKPNKRFRLMDVIWVTGQMSATKTDSHMGAASYRIDAKALAPFVDKK</sequence>
<protein>
    <recommendedName>
        <fullName evidence="4">DUF3299 domain-containing protein</fullName>
    </recommendedName>
</protein>
<evidence type="ECO:0000313" key="2">
    <source>
        <dbReference type="EMBL" id="PUE52201.1"/>
    </source>
</evidence>
<dbReference type="Pfam" id="PF11736">
    <property type="entry name" value="DUF3299"/>
    <property type="match status" value="1"/>
</dbReference>
<feature type="signal peptide" evidence="1">
    <location>
        <begin position="1"/>
        <end position="20"/>
    </location>
</feature>
<evidence type="ECO:0000313" key="3">
    <source>
        <dbReference type="Proteomes" id="UP000250790"/>
    </source>
</evidence>
<keyword evidence="1" id="KW-0732">Signal</keyword>
<dbReference type="AlphaFoldDB" id="A0A315E4C4"/>
<dbReference type="OrthoDB" id="9784998at2"/>
<dbReference type="EMBL" id="NESN01000005">
    <property type="protein sequence ID" value="PUE52201.1"/>
    <property type="molecule type" value="Genomic_DNA"/>
</dbReference>
<dbReference type="Gene3D" id="2.40.50.870">
    <property type="entry name" value="Protein of unknown function (DUF3299)"/>
    <property type="match status" value="1"/>
</dbReference>
<evidence type="ECO:0000256" key="1">
    <source>
        <dbReference type="SAM" id="SignalP"/>
    </source>
</evidence>
<keyword evidence="3" id="KW-1185">Reference proteome</keyword>
<feature type="chain" id="PRO_5016267228" description="DUF3299 domain-containing protein" evidence="1">
    <location>
        <begin position="21"/>
        <end position="203"/>
    </location>
</feature>
<name>A0A315E4C4_9BURK</name>
<evidence type="ECO:0008006" key="4">
    <source>
        <dbReference type="Google" id="ProtNLM"/>
    </source>
</evidence>
<proteinExistence type="predicted"/>
<comment type="caution">
    <text evidence="2">The sequence shown here is derived from an EMBL/GenBank/DDBJ whole genome shotgun (WGS) entry which is preliminary data.</text>
</comment>
<reference evidence="2 3" key="1">
    <citation type="submission" date="2017-04" db="EMBL/GenBank/DDBJ databases">
        <title>Unexpected and diverse lifestyles within the genus Limnohabitans.</title>
        <authorList>
            <person name="Kasalicky V."/>
            <person name="Mehrshad M."/>
            <person name="Andrei S.-A."/>
            <person name="Salcher M."/>
            <person name="Kratochvilova H."/>
            <person name="Simek K."/>
            <person name="Ghai R."/>
        </authorList>
    </citation>
    <scope>NUCLEOTIDE SEQUENCE [LARGE SCALE GENOMIC DNA]</scope>
    <source>
        <strain evidence="2 3">II-B4</strain>
    </source>
</reference>